<feature type="region of interest" description="Disordered" evidence="1">
    <location>
        <begin position="255"/>
        <end position="367"/>
    </location>
</feature>
<protein>
    <submittedName>
        <fullName evidence="2">Uncharacterized protein</fullName>
    </submittedName>
</protein>
<reference evidence="2" key="1">
    <citation type="submission" date="2020-04" db="EMBL/GenBank/DDBJ databases">
        <authorList>
            <person name="Chiriac C."/>
            <person name="Salcher M."/>
            <person name="Ghai R."/>
            <person name="Kavagutti S V."/>
        </authorList>
    </citation>
    <scope>NUCLEOTIDE SEQUENCE</scope>
</reference>
<feature type="compositionally biased region" description="Low complexity" evidence="1">
    <location>
        <begin position="298"/>
        <end position="367"/>
    </location>
</feature>
<evidence type="ECO:0000313" key="2">
    <source>
        <dbReference type="EMBL" id="CAB4162653.1"/>
    </source>
</evidence>
<proteinExistence type="predicted"/>
<dbReference type="EMBL" id="LR796738">
    <property type="protein sequence ID" value="CAB4162653.1"/>
    <property type="molecule type" value="Genomic_DNA"/>
</dbReference>
<feature type="compositionally biased region" description="Basic and acidic residues" evidence="1">
    <location>
        <begin position="29"/>
        <end position="40"/>
    </location>
</feature>
<evidence type="ECO:0000256" key="1">
    <source>
        <dbReference type="SAM" id="MobiDB-lite"/>
    </source>
</evidence>
<accession>A0A6J5NUJ3</accession>
<gene>
    <name evidence="2" type="ORF">UFOVP783_86</name>
</gene>
<name>A0A6J5NUJ3_9CAUD</name>
<feature type="region of interest" description="Disordered" evidence="1">
    <location>
        <begin position="1"/>
        <end position="40"/>
    </location>
</feature>
<organism evidence="2">
    <name type="scientific">uncultured Caudovirales phage</name>
    <dbReference type="NCBI Taxonomy" id="2100421"/>
    <lineage>
        <taxon>Viruses</taxon>
        <taxon>Duplodnaviria</taxon>
        <taxon>Heunggongvirae</taxon>
        <taxon>Uroviricota</taxon>
        <taxon>Caudoviricetes</taxon>
        <taxon>Peduoviridae</taxon>
        <taxon>Maltschvirus</taxon>
        <taxon>Maltschvirus maltsch</taxon>
    </lineage>
</organism>
<sequence length="367" mass="39538">MPLPIKRAPSRAPAKTVSAGVSGSAALRAAEEEERKQQARREQGRLPFRFWLPKGESRGMILLDEWFIAPDEDAANGSVLITEHDLPDPQNGNKRTLREICLASVGQPCPYCQAGERSSRRFVLTVYEVGEWTNQRTGVTHPGSRRLLAFPVGMRSIFLQLQQAAERGGHTMRGMYLHMERGTDEKSASVGEPVMLENNQLFEMLDWDQIEAAYGNEPLMSTTQPGKVVKPANEDLTPVDYAKAFAVPVIETSSAAPRGGVPRALPGSKQEQEQALAEDDEDPIPMEHDTDPEPPAAPARARTPMRQAAPAAAPARAAAPTARAGAAPAARPAASPARTAARQAPAPAAGPARRRTATQPAADPFDD</sequence>